<dbReference type="PRINTS" id="PR00100">
    <property type="entry name" value="AOTCASE"/>
</dbReference>
<dbReference type="SUPFAM" id="SSF53671">
    <property type="entry name" value="Aspartate/ornithine carbamoyltransferase"/>
    <property type="match status" value="1"/>
</dbReference>
<dbReference type="InterPro" id="IPR006132">
    <property type="entry name" value="Asp/Orn_carbamoyltranf_P-bd"/>
</dbReference>
<comment type="pathway">
    <text evidence="1 7">Pyrimidine metabolism; UMP biosynthesis via de novo pathway; (S)-dihydroorotate from bicarbonate: step 2/3.</text>
</comment>
<dbReference type="AlphaFoldDB" id="A0A538TVY8"/>
<dbReference type="Proteomes" id="UP000316609">
    <property type="component" value="Unassembled WGS sequence"/>
</dbReference>
<feature type="binding site" evidence="7">
    <location>
        <position position="283"/>
    </location>
    <ligand>
        <name>carbamoyl phosphate</name>
        <dbReference type="ChEBI" id="CHEBI:58228"/>
    </ligand>
</feature>
<proteinExistence type="inferred from homology"/>
<dbReference type="UniPathway" id="UPA00070">
    <property type="reaction ID" value="UER00116"/>
</dbReference>
<evidence type="ECO:0000256" key="2">
    <source>
        <dbReference type="ARBA" id="ARBA00008896"/>
    </source>
</evidence>
<feature type="binding site" evidence="7">
    <location>
        <position position="187"/>
    </location>
    <ligand>
        <name>L-aspartate</name>
        <dbReference type="ChEBI" id="CHEBI:29991"/>
    </ligand>
</feature>
<feature type="binding site" evidence="7">
    <location>
        <position position="76"/>
    </location>
    <ligand>
        <name>carbamoyl phosphate</name>
        <dbReference type="ChEBI" id="CHEBI:58228"/>
    </ligand>
</feature>
<evidence type="ECO:0000256" key="3">
    <source>
        <dbReference type="ARBA" id="ARBA00022679"/>
    </source>
</evidence>
<dbReference type="GO" id="GO:0016597">
    <property type="term" value="F:amino acid binding"/>
    <property type="evidence" value="ECO:0007669"/>
    <property type="project" value="InterPro"/>
</dbReference>
<dbReference type="FunFam" id="3.40.50.1370:FF:000007">
    <property type="entry name" value="Aspartate carbamoyltransferase"/>
    <property type="match status" value="1"/>
</dbReference>
<feature type="binding site" evidence="7">
    <location>
        <position position="75"/>
    </location>
    <ligand>
        <name>carbamoyl phosphate</name>
        <dbReference type="ChEBI" id="CHEBI:58228"/>
    </ligand>
</feature>
<dbReference type="EC" id="2.1.3.2" evidence="7"/>
<organism evidence="10 11">
    <name type="scientific">Eiseniibacteriota bacterium</name>
    <dbReference type="NCBI Taxonomy" id="2212470"/>
    <lineage>
        <taxon>Bacteria</taxon>
        <taxon>Candidatus Eiseniibacteriota</taxon>
    </lineage>
</organism>
<comment type="catalytic activity">
    <reaction evidence="6 7">
        <text>carbamoyl phosphate + L-aspartate = N-carbamoyl-L-aspartate + phosphate + H(+)</text>
        <dbReference type="Rhea" id="RHEA:20013"/>
        <dbReference type="ChEBI" id="CHEBI:15378"/>
        <dbReference type="ChEBI" id="CHEBI:29991"/>
        <dbReference type="ChEBI" id="CHEBI:32814"/>
        <dbReference type="ChEBI" id="CHEBI:43474"/>
        <dbReference type="ChEBI" id="CHEBI:58228"/>
        <dbReference type="EC" id="2.1.3.2"/>
    </reaction>
</comment>
<dbReference type="NCBIfam" id="NF002032">
    <property type="entry name" value="PRK00856.1"/>
    <property type="match status" value="1"/>
</dbReference>
<dbReference type="Pfam" id="PF02729">
    <property type="entry name" value="OTCace_N"/>
    <property type="match status" value="1"/>
</dbReference>
<evidence type="ECO:0000259" key="9">
    <source>
        <dbReference type="Pfam" id="PF02729"/>
    </source>
</evidence>
<feature type="binding site" evidence="7">
    <location>
        <position position="125"/>
    </location>
    <ligand>
        <name>carbamoyl phosphate</name>
        <dbReference type="ChEBI" id="CHEBI:58228"/>
    </ligand>
</feature>
<feature type="domain" description="Aspartate/ornithine carbamoyltransferase carbamoyl-P binding" evidence="9">
    <location>
        <begin position="23"/>
        <end position="166"/>
    </location>
</feature>
<feature type="binding site" evidence="7">
    <location>
        <position position="241"/>
    </location>
    <ligand>
        <name>L-aspartate</name>
        <dbReference type="ChEBI" id="CHEBI:29991"/>
    </ligand>
</feature>
<accession>A0A538TVY8</accession>
<dbReference type="PANTHER" id="PTHR45753:SF6">
    <property type="entry name" value="ASPARTATE CARBAMOYLTRANSFERASE"/>
    <property type="match status" value="1"/>
</dbReference>
<evidence type="ECO:0000313" key="10">
    <source>
        <dbReference type="EMBL" id="TMQ67738.1"/>
    </source>
</evidence>
<dbReference type="InterPro" id="IPR006130">
    <property type="entry name" value="Asp/Orn_carbamoylTrfase"/>
</dbReference>
<dbReference type="GO" id="GO:0005829">
    <property type="term" value="C:cytosol"/>
    <property type="evidence" value="ECO:0007669"/>
    <property type="project" value="TreeGrafter"/>
</dbReference>
<dbReference type="InterPro" id="IPR002082">
    <property type="entry name" value="Asp_carbamoyltransf"/>
</dbReference>
<feature type="binding site" evidence="7">
    <location>
        <position position="156"/>
    </location>
    <ligand>
        <name>carbamoyl phosphate</name>
        <dbReference type="ChEBI" id="CHEBI:58228"/>
    </ligand>
</feature>
<dbReference type="Pfam" id="PF00185">
    <property type="entry name" value="OTCace"/>
    <property type="match status" value="1"/>
</dbReference>
<dbReference type="PANTHER" id="PTHR45753">
    <property type="entry name" value="ORNITHINE CARBAMOYLTRANSFERASE, MITOCHONDRIAL"/>
    <property type="match status" value="1"/>
</dbReference>
<feature type="binding site" evidence="7">
    <location>
        <position position="103"/>
    </location>
    <ligand>
        <name>L-aspartate</name>
        <dbReference type="ChEBI" id="CHEBI:29991"/>
    </ligand>
</feature>
<dbReference type="EMBL" id="VBOY01000031">
    <property type="protein sequence ID" value="TMQ67738.1"/>
    <property type="molecule type" value="Genomic_DNA"/>
</dbReference>
<comment type="function">
    <text evidence="5 7">Catalyzes the condensation of carbamoyl phosphate and aspartate to form carbamoyl aspartate and inorganic phosphate, the committed step in the de novo pyrimidine nucleotide biosynthesis pathway.</text>
</comment>
<comment type="similarity">
    <text evidence="2 7">Belongs to the aspartate/ornithine carbamoyltransferase superfamily. ATCase family.</text>
</comment>
<dbReference type="NCBIfam" id="TIGR00670">
    <property type="entry name" value="asp_carb_tr"/>
    <property type="match status" value="1"/>
</dbReference>
<dbReference type="GO" id="GO:0004070">
    <property type="term" value="F:aspartate carbamoyltransferase activity"/>
    <property type="evidence" value="ECO:0007669"/>
    <property type="project" value="UniProtKB-UniRule"/>
</dbReference>
<protein>
    <recommendedName>
        <fullName evidence="7">Aspartate carbamoyltransferase</fullName>
        <ecNumber evidence="7">2.1.3.2</ecNumber>
    </recommendedName>
    <alternativeName>
        <fullName evidence="7">Aspartate transcarbamylase</fullName>
        <shortName evidence="7">ATCase</shortName>
    </alternativeName>
</protein>
<sequence>MPSATVETLARGSAGLFLYPDRRHLLGLEGIPRDELLALLEEAQRYRAMLDRPGESTRELAGVTVCNAFFENSTRTRVSFELAEQRLSATAVSFSAADSSTAKGETLLDTLRVIQSMRVDLVAVRHGSSGAASFLARHLEAGVINAGDGAHEHPTQGLLDLLTLRQAWNGRFEGRRIAIVGDVAHSRVARSAFHGLRALGVKVAVAGPATLMPRGVERLGVSVAASLEEAMEGADAVMALRLQRERMEQGLLASLGEYARVFGVNERRVRLMKPDAVVMHPGPMNRGIEISPAVADGERSVILDQVTNGVAVRCAVLLRCAAALAGRAR</sequence>
<dbReference type="GO" id="GO:0006207">
    <property type="term" value="P:'de novo' pyrimidine nucleobase biosynthetic process"/>
    <property type="evidence" value="ECO:0007669"/>
    <property type="project" value="InterPro"/>
</dbReference>
<dbReference type="InterPro" id="IPR036901">
    <property type="entry name" value="Asp/Orn_carbamoylTrfase_sf"/>
</dbReference>
<dbReference type="HAMAP" id="MF_00001">
    <property type="entry name" value="Asp_carb_tr"/>
    <property type="match status" value="1"/>
</dbReference>
<feature type="binding site" evidence="7">
    <location>
        <position position="282"/>
    </location>
    <ligand>
        <name>carbamoyl phosphate</name>
        <dbReference type="ChEBI" id="CHEBI:58228"/>
    </ligand>
</feature>
<comment type="subunit">
    <text evidence="7">Heterododecamer (2C3:3R2) of six catalytic PyrB chains organized as two trimers (C3), and six regulatory PyrI chains organized as three dimers (R2).</text>
</comment>
<evidence type="ECO:0000256" key="4">
    <source>
        <dbReference type="ARBA" id="ARBA00022975"/>
    </source>
</evidence>
<evidence type="ECO:0000256" key="1">
    <source>
        <dbReference type="ARBA" id="ARBA00004852"/>
    </source>
</evidence>
<evidence type="ECO:0000313" key="11">
    <source>
        <dbReference type="Proteomes" id="UP000316609"/>
    </source>
</evidence>
<feature type="binding site" evidence="7">
    <location>
        <position position="153"/>
    </location>
    <ligand>
        <name>carbamoyl phosphate</name>
        <dbReference type="ChEBI" id="CHEBI:58228"/>
    </ligand>
</feature>
<comment type="caution">
    <text evidence="10">The sequence shown here is derived from an EMBL/GenBank/DDBJ whole genome shotgun (WGS) entry which is preliminary data.</text>
</comment>
<dbReference type="InterPro" id="IPR006131">
    <property type="entry name" value="Asp_carbamoyltransf_Asp/Orn-bd"/>
</dbReference>
<evidence type="ECO:0000256" key="6">
    <source>
        <dbReference type="ARBA" id="ARBA00048859"/>
    </source>
</evidence>
<keyword evidence="3 7" id="KW-0808">Transferase</keyword>
<name>A0A538TVY8_UNCEI</name>
<evidence type="ECO:0000256" key="7">
    <source>
        <dbReference type="HAMAP-Rule" id="MF_00001"/>
    </source>
</evidence>
<dbReference type="GO" id="GO:0006520">
    <property type="term" value="P:amino acid metabolic process"/>
    <property type="evidence" value="ECO:0007669"/>
    <property type="project" value="InterPro"/>
</dbReference>
<dbReference type="Gene3D" id="3.40.50.1370">
    <property type="entry name" value="Aspartate/ornithine carbamoyltransferase"/>
    <property type="match status" value="2"/>
</dbReference>
<evidence type="ECO:0000259" key="8">
    <source>
        <dbReference type="Pfam" id="PF00185"/>
    </source>
</evidence>
<dbReference type="PROSITE" id="PS00097">
    <property type="entry name" value="CARBAMOYLTRANSFERASE"/>
    <property type="match status" value="1"/>
</dbReference>
<dbReference type="PRINTS" id="PR00101">
    <property type="entry name" value="ATCASE"/>
</dbReference>
<reference evidence="10 11" key="1">
    <citation type="journal article" date="2019" name="Nat. Microbiol.">
        <title>Mediterranean grassland soil C-N compound turnover is dependent on rainfall and depth, and is mediated by genomically divergent microorganisms.</title>
        <authorList>
            <person name="Diamond S."/>
            <person name="Andeer P.F."/>
            <person name="Li Z."/>
            <person name="Crits-Christoph A."/>
            <person name="Burstein D."/>
            <person name="Anantharaman K."/>
            <person name="Lane K.R."/>
            <person name="Thomas B.C."/>
            <person name="Pan C."/>
            <person name="Northen T.R."/>
            <person name="Banfield J.F."/>
        </authorList>
    </citation>
    <scope>NUCLEOTIDE SEQUENCE [LARGE SCALE GENOMIC DNA]</scope>
    <source>
        <strain evidence="10">WS_8</strain>
    </source>
</reference>
<keyword evidence="4 7" id="KW-0665">Pyrimidine biosynthesis</keyword>
<evidence type="ECO:0000256" key="5">
    <source>
        <dbReference type="ARBA" id="ARBA00043884"/>
    </source>
</evidence>
<feature type="domain" description="Aspartate/ornithine carbamoyltransferase Asp/Orn-binding" evidence="8">
    <location>
        <begin position="174"/>
        <end position="318"/>
    </location>
</feature>
<dbReference type="GO" id="GO:0044205">
    <property type="term" value="P:'de novo' UMP biosynthetic process"/>
    <property type="evidence" value="ECO:0007669"/>
    <property type="project" value="UniProtKB-UniRule"/>
</dbReference>
<gene>
    <name evidence="7" type="primary">pyrB</name>
    <name evidence="10" type="ORF">E6K78_03670</name>
</gene>